<reference evidence="14 15" key="1">
    <citation type="journal article" date="2015" name="Genome Announc.">
        <title>Expanding the biotechnology potential of lactobacilli through comparative genomics of 213 strains and associated genera.</title>
        <authorList>
            <person name="Sun Z."/>
            <person name="Harris H.M."/>
            <person name="McCann A."/>
            <person name="Guo C."/>
            <person name="Argimon S."/>
            <person name="Zhang W."/>
            <person name="Yang X."/>
            <person name="Jeffery I.B."/>
            <person name="Cooney J.C."/>
            <person name="Kagawa T.F."/>
            <person name="Liu W."/>
            <person name="Song Y."/>
            <person name="Salvetti E."/>
            <person name="Wrobel A."/>
            <person name="Rasinkangas P."/>
            <person name="Parkhill J."/>
            <person name="Rea M.C."/>
            <person name="O'Sullivan O."/>
            <person name="Ritari J."/>
            <person name="Douillard F.P."/>
            <person name="Paul Ross R."/>
            <person name="Yang R."/>
            <person name="Briner A.E."/>
            <person name="Felis G.E."/>
            <person name="de Vos W.M."/>
            <person name="Barrangou R."/>
            <person name="Klaenhammer T.R."/>
            <person name="Caufield P.W."/>
            <person name="Cui Y."/>
            <person name="Zhang H."/>
            <person name="O'Toole P.W."/>
        </authorList>
    </citation>
    <scope>NUCLEOTIDE SEQUENCE [LARGE SCALE GENOMIC DNA]</scope>
    <source>
        <strain evidence="14 15">DSM 4864</strain>
    </source>
</reference>
<dbReference type="InterPro" id="IPR044021">
    <property type="entry name" value="CrtO"/>
</dbReference>
<evidence type="ECO:0000256" key="11">
    <source>
        <dbReference type="ARBA" id="ARBA00023667"/>
    </source>
</evidence>
<evidence type="ECO:0000256" key="4">
    <source>
        <dbReference type="ARBA" id="ARBA00022692"/>
    </source>
</evidence>
<evidence type="ECO:0000256" key="1">
    <source>
        <dbReference type="ARBA" id="ARBA00004162"/>
    </source>
</evidence>
<dbReference type="PROSITE" id="PS51257">
    <property type="entry name" value="PROKAR_LIPOPROTEIN"/>
    <property type="match status" value="1"/>
</dbReference>
<keyword evidence="8" id="KW-0012">Acyltransferase</keyword>
<protein>
    <recommendedName>
        <fullName evidence="11">Glycosyl-4,4'-diaponeurosporenoate acyltransferase</fullName>
    </recommendedName>
</protein>
<keyword evidence="4 13" id="KW-0812">Transmembrane</keyword>
<evidence type="ECO:0000256" key="12">
    <source>
        <dbReference type="ARBA" id="ARBA00025324"/>
    </source>
</evidence>
<evidence type="ECO:0000256" key="5">
    <source>
        <dbReference type="ARBA" id="ARBA00022729"/>
    </source>
</evidence>
<evidence type="ECO:0000313" key="14">
    <source>
        <dbReference type="EMBL" id="KRM16741.1"/>
    </source>
</evidence>
<feature type="transmembrane region" description="Helical" evidence="13">
    <location>
        <begin position="143"/>
        <end position="162"/>
    </location>
</feature>
<dbReference type="Proteomes" id="UP000050973">
    <property type="component" value="Unassembled WGS sequence"/>
</dbReference>
<dbReference type="EMBL" id="AZGE01000002">
    <property type="protein sequence ID" value="KRM16741.1"/>
    <property type="molecule type" value="Genomic_DNA"/>
</dbReference>
<evidence type="ECO:0000256" key="7">
    <source>
        <dbReference type="ARBA" id="ARBA00023136"/>
    </source>
</evidence>
<dbReference type="GO" id="GO:0016746">
    <property type="term" value="F:acyltransferase activity"/>
    <property type="evidence" value="ECO:0007669"/>
    <property type="project" value="UniProtKB-KW"/>
</dbReference>
<comment type="pathway">
    <text evidence="9">Carotenoid biosynthesis; staphyloxanthin biosynthesis; staphyloxanthin from farnesyl diphosphate: step 5/5.</text>
</comment>
<keyword evidence="5" id="KW-0732">Signal</keyword>
<sequence length="186" mass="21790">MEIMEKLMRRLTLWSGLGFLVTGACYGLYPQRFLLTIVITLLVLFYQLGMRLIVGNWLEPRLQLRPSAAWFKVGAGERRLYRLLRVKRWKKWLPTYSPAKYDVRQHSLADIIKTMTYAEVDHELMLLLSYLPVLLVIPFGDPVVFIISSVAASLVEVPFIVLQRYNRARLVNVLRRQAKRRPQNKM</sequence>
<evidence type="ECO:0000256" key="2">
    <source>
        <dbReference type="ARBA" id="ARBA00022475"/>
    </source>
</evidence>
<evidence type="ECO:0000256" key="9">
    <source>
        <dbReference type="ARBA" id="ARBA00023588"/>
    </source>
</evidence>
<evidence type="ECO:0000313" key="15">
    <source>
        <dbReference type="Proteomes" id="UP000050973"/>
    </source>
</evidence>
<proteinExistence type="inferred from homology"/>
<keyword evidence="3" id="KW-0808">Transferase</keyword>
<gene>
    <name evidence="14" type="ORF">FC49_GL000846</name>
</gene>
<evidence type="ECO:0000256" key="3">
    <source>
        <dbReference type="ARBA" id="ARBA00022679"/>
    </source>
</evidence>
<keyword evidence="6 13" id="KW-1133">Transmembrane helix</keyword>
<keyword evidence="2" id="KW-1003">Cell membrane</keyword>
<dbReference type="GO" id="GO:0005886">
    <property type="term" value="C:plasma membrane"/>
    <property type="evidence" value="ECO:0007669"/>
    <property type="project" value="UniProtKB-SubCell"/>
</dbReference>
<accession>A0A0R1WH10</accession>
<name>A0A0R1WH10_9LACO</name>
<evidence type="ECO:0000256" key="10">
    <source>
        <dbReference type="ARBA" id="ARBA00023603"/>
    </source>
</evidence>
<feature type="transmembrane region" description="Helical" evidence="13">
    <location>
        <begin position="33"/>
        <end position="54"/>
    </location>
</feature>
<dbReference type="PATRIC" id="fig|1423779.3.peg.864"/>
<organism evidence="14 15">
    <name type="scientific">Limosilactobacillus oris DSM 4864</name>
    <dbReference type="NCBI Taxonomy" id="1423779"/>
    <lineage>
        <taxon>Bacteria</taxon>
        <taxon>Bacillati</taxon>
        <taxon>Bacillota</taxon>
        <taxon>Bacilli</taxon>
        <taxon>Lactobacillales</taxon>
        <taxon>Lactobacillaceae</taxon>
        <taxon>Limosilactobacillus</taxon>
    </lineage>
</organism>
<dbReference type="Pfam" id="PF18927">
    <property type="entry name" value="CrtO"/>
    <property type="match status" value="1"/>
</dbReference>
<keyword evidence="7 13" id="KW-0472">Membrane</keyword>
<feature type="transmembrane region" description="Helical" evidence="13">
    <location>
        <begin position="120"/>
        <end position="137"/>
    </location>
</feature>
<evidence type="ECO:0000256" key="13">
    <source>
        <dbReference type="SAM" id="Phobius"/>
    </source>
</evidence>
<dbReference type="UniPathway" id="UPA00029">
    <property type="reaction ID" value="UER00560"/>
</dbReference>
<comment type="subcellular location">
    <subcellularLocation>
        <location evidence="1">Cell membrane</location>
        <topology evidence="1">Single-pass membrane protein</topology>
    </subcellularLocation>
</comment>
<dbReference type="AlphaFoldDB" id="A0A0R1WH10"/>
<keyword evidence="14" id="KW-0449">Lipoprotein</keyword>
<evidence type="ECO:0000256" key="8">
    <source>
        <dbReference type="ARBA" id="ARBA00023315"/>
    </source>
</evidence>
<comment type="function">
    <text evidence="12">Catalyzes the acylation of glycosyl-4,4'-diaponeurosporenoate, i.e. the esterification of glucose at the C6'' position with the carboxyl group of the C(15) fatty acid 12-methyltetradecanoic acid, to yield staphyloxanthin. This is the last step in the biosynthesis of this orange pigment, present in most staphylococci strains.</text>
</comment>
<evidence type="ECO:0000256" key="6">
    <source>
        <dbReference type="ARBA" id="ARBA00022989"/>
    </source>
</evidence>
<comment type="similarity">
    <text evidence="10">Belongs to the acyltransferase CrtO family.</text>
</comment>
<comment type="caution">
    <text evidence="14">The sequence shown here is derived from an EMBL/GenBank/DDBJ whole genome shotgun (WGS) entry which is preliminary data.</text>
</comment>